<evidence type="ECO:0000313" key="1">
    <source>
        <dbReference type="EMBL" id="CAB9513559.1"/>
    </source>
</evidence>
<comment type="caution">
    <text evidence="1">The sequence shown here is derived from an EMBL/GenBank/DDBJ whole genome shotgun (WGS) entry which is preliminary data.</text>
</comment>
<dbReference type="AlphaFoldDB" id="A0A9N8E846"/>
<gene>
    <name evidence="1" type="ORF">SEMRO_599_G173200.1</name>
</gene>
<evidence type="ECO:0000313" key="2">
    <source>
        <dbReference type="Proteomes" id="UP001153069"/>
    </source>
</evidence>
<name>A0A9N8E846_9STRA</name>
<dbReference type="Proteomes" id="UP001153069">
    <property type="component" value="Unassembled WGS sequence"/>
</dbReference>
<dbReference type="OrthoDB" id="14681at2759"/>
<accession>A0A9N8E846</accession>
<proteinExistence type="predicted"/>
<organism evidence="1 2">
    <name type="scientific">Seminavis robusta</name>
    <dbReference type="NCBI Taxonomy" id="568900"/>
    <lineage>
        <taxon>Eukaryota</taxon>
        <taxon>Sar</taxon>
        <taxon>Stramenopiles</taxon>
        <taxon>Ochrophyta</taxon>
        <taxon>Bacillariophyta</taxon>
        <taxon>Bacillariophyceae</taxon>
        <taxon>Bacillariophycidae</taxon>
        <taxon>Naviculales</taxon>
        <taxon>Naviculaceae</taxon>
        <taxon>Seminavis</taxon>
    </lineage>
</organism>
<keyword evidence="2" id="KW-1185">Reference proteome</keyword>
<protein>
    <submittedName>
        <fullName evidence="1">Uncharacterized protein</fullName>
    </submittedName>
</protein>
<reference evidence="1" key="1">
    <citation type="submission" date="2020-06" db="EMBL/GenBank/DDBJ databases">
        <authorList>
            <consortium name="Plant Systems Biology data submission"/>
        </authorList>
    </citation>
    <scope>NUCLEOTIDE SEQUENCE</scope>
    <source>
        <strain evidence="1">D6</strain>
    </source>
</reference>
<sequence length="172" mass="19598">MPKSKNKRKKPKLLAHESALLDDEELSDVTHPNASSRWLYAASTDETTLDKARILIYRHMADKEFEHLMTHNQLPDTQPYQTITRSQDGRTYCESYLRSNKFVDTSPTTVVEFNCSKTMIDGFYDIQRKPEDGCLSHGLGHKAGKTLFVFNGALGEGDSTWRIVLVKRGFRG</sequence>
<dbReference type="EMBL" id="CAICTM010000598">
    <property type="protein sequence ID" value="CAB9513559.1"/>
    <property type="molecule type" value="Genomic_DNA"/>
</dbReference>